<evidence type="ECO:0000256" key="5">
    <source>
        <dbReference type="SAM" id="MobiDB-lite"/>
    </source>
</evidence>
<dbReference type="HOGENOM" id="CLU_084115_1_1_2"/>
<keyword evidence="3" id="KW-0249">Electron transport</keyword>
<dbReference type="PROSITE" id="PS51257">
    <property type="entry name" value="PROKAR_LIPOPROTEIN"/>
    <property type="match status" value="1"/>
</dbReference>
<evidence type="ECO:0000259" key="6">
    <source>
        <dbReference type="Pfam" id="PF00127"/>
    </source>
</evidence>
<dbReference type="EMBL" id="CP001861">
    <property type="protein sequence ID" value="ADB63118.1"/>
    <property type="molecule type" value="Genomic_DNA"/>
</dbReference>
<dbReference type="GeneID" id="8744929"/>
<dbReference type="InterPro" id="IPR052721">
    <property type="entry name" value="ET_Amicyanin"/>
</dbReference>
<evidence type="ECO:0000313" key="8">
    <source>
        <dbReference type="Proteomes" id="UP000001903"/>
    </source>
</evidence>
<dbReference type="PANTHER" id="PTHR36507">
    <property type="entry name" value="BLL1555 PROTEIN"/>
    <property type="match status" value="1"/>
</dbReference>
<dbReference type="KEGG" id="htu:Htur_4301"/>
<feature type="region of interest" description="Disordered" evidence="5">
    <location>
        <begin position="24"/>
        <end position="76"/>
    </location>
</feature>
<accession>D2S171</accession>
<evidence type="ECO:0000256" key="1">
    <source>
        <dbReference type="ARBA" id="ARBA00022448"/>
    </source>
</evidence>
<dbReference type="PROSITE" id="PS00196">
    <property type="entry name" value="COPPER_BLUE"/>
    <property type="match status" value="1"/>
</dbReference>
<protein>
    <submittedName>
        <fullName evidence="7">Blue (Type 1) copper domain protein</fullName>
    </submittedName>
</protein>
<evidence type="ECO:0000256" key="2">
    <source>
        <dbReference type="ARBA" id="ARBA00022723"/>
    </source>
</evidence>
<dbReference type="PANTHER" id="PTHR36507:SF1">
    <property type="entry name" value="BLL1555 PROTEIN"/>
    <property type="match status" value="1"/>
</dbReference>
<feature type="domain" description="Blue (type 1) copper" evidence="6">
    <location>
        <begin position="81"/>
        <end position="176"/>
    </location>
</feature>
<keyword evidence="2" id="KW-0479">Metal-binding</keyword>
<keyword evidence="4" id="KW-0186">Copper</keyword>
<feature type="region of interest" description="Disordered" evidence="5">
    <location>
        <begin position="207"/>
        <end position="235"/>
    </location>
</feature>
<dbReference type="InterPro" id="IPR008972">
    <property type="entry name" value="Cupredoxin"/>
</dbReference>
<keyword evidence="7" id="KW-0614">Plasmid</keyword>
<geneLocation type="plasmid" evidence="7 8">
    <name>pHTUR01</name>
</geneLocation>
<evidence type="ECO:0000256" key="4">
    <source>
        <dbReference type="ARBA" id="ARBA00023008"/>
    </source>
</evidence>
<keyword evidence="1" id="KW-0813">Transport</keyword>
<sequence>MNDQLSRRTVLGVTSGAIATGVAGCLTGNDQQEDDDGQDPDSSNQSGDEDVHNDSRDENTDDHDHGSHSADLDGPSADAEVAMTTTESGDHFEPHVVWIEQGGSVNWTNESGSHSTTAYHPDNDEPSLVPDEATAWDSGVLSEPEATFDHTFETEGVYHYYCTPHETAGMIGSVIVGRPDPETQPALAEPPSEKSETIREKLADLNETVTGALDGGTADDDGHGGDDDGHDDHDH</sequence>
<feature type="compositionally biased region" description="Basic and acidic residues" evidence="5">
    <location>
        <begin position="49"/>
        <end position="71"/>
    </location>
</feature>
<feature type="compositionally biased region" description="Basic and acidic residues" evidence="5">
    <location>
        <begin position="220"/>
        <end position="235"/>
    </location>
</feature>
<dbReference type="AlphaFoldDB" id="D2S171"/>
<dbReference type="InterPro" id="IPR028871">
    <property type="entry name" value="BlueCu_1_BS"/>
</dbReference>
<dbReference type="OrthoDB" id="186995at2157"/>
<dbReference type="Proteomes" id="UP000001903">
    <property type="component" value="Plasmid pHTUR01"/>
</dbReference>
<evidence type="ECO:0000313" key="7">
    <source>
        <dbReference type="EMBL" id="ADB63118.1"/>
    </source>
</evidence>
<dbReference type="SUPFAM" id="SSF49503">
    <property type="entry name" value="Cupredoxins"/>
    <property type="match status" value="1"/>
</dbReference>
<keyword evidence="8" id="KW-1185">Reference proteome</keyword>
<reference evidence="7 8" key="1">
    <citation type="journal article" date="2010" name="Stand. Genomic Sci.">
        <title>Complete genome sequence of Haloterrigena turkmenica type strain (4k).</title>
        <authorList>
            <person name="Saunders E."/>
            <person name="Tindall B.J."/>
            <person name="Fahnrich R."/>
            <person name="Lapidus A."/>
            <person name="Copeland A."/>
            <person name="Del Rio T.G."/>
            <person name="Lucas S."/>
            <person name="Chen F."/>
            <person name="Tice H."/>
            <person name="Cheng J.F."/>
            <person name="Han C."/>
            <person name="Detter J.C."/>
            <person name="Bruce D."/>
            <person name="Goodwin L."/>
            <person name="Chain P."/>
            <person name="Pitluck S."/>
            <person name="Pati A."/>
            <person name="Ivanova N."/>
            <person name="Mavromatis K."/>
            <person name="Chen A."/>
            <person name="Palaniappan K."/>
            <person name="Land M."/>
            <person name="Hauser L."/>
            <person name="Chang Y.J."/>
            <person name="Jeffries C.D."/>
            <person name="Brettin T."/>
            <person name="Rohde M."/>
            <person name="Goker M."/>
            <person name="Bristow J."/>
            <person name="Eisen J.A."/>
            <person name="Markowitz V."/>
            <person name="Hugenholtz P."/>
            <person name="Klenk H.P."/>
            <person name="Kyrpides N.C."/>
        </authorList>
    </citation>
    <scope>NUCLEOTIDE SEQUENCE [LARGE SCALE GENOMIC DNA]</scope>
    <source>
        <strain evidence="8">ATCC 51198 / DSM 5511 / JCM 9101 / NCIMB 13204 / VKM B-1734 / 4k</strain>
    </source>
</reference>
<dbReference type="GO" id="GO:0009055">
    <property type="term" value="F:electron transfer activity"/>
    <property type="evidence" value="ECO:0007669"/>
    <property type="project" value="InterPro"/>
</dbReference>
<dbReference type="RefSeq" id="WP_012945362.1">
    <property type="nucleotide sequence ID" value="NC_013744.1"/>
</dbReference>
<proteinExistence type="predicted"/>
<dbReference type="GO" id="GO:0005507">
    <property type="term" value="F:copper ion binding"/>
    <property type="evidence" value="ECO:0007669"/>
    <property type="project" value="InterPro"/>
</dbReference>
<dbReference type="Gene3D" id="2.60.40.420">
    <property type="entry name" value="Cupredoxins - blue copper proteins"/>
    <property type="match status" value="1"/>
</dbReference>
<feature type="region of interest" description="Disordered" evidence="5">
    <location>
        <begin position="178"/>
        <end position="197"/>
    </location>
</feature>
<name>D2S171_HALTV</name>
<dbReference type="Pfam" id="PF00127">
    <property type="entry name" value="Copper-bind"/>
    <property type="match status" value="1"/>
</dbReference>
<gene>
    <name evidence="7" type="ordered locus">Htur_4301</name>
</gene>
<evidence type="ECO:0000256" key="3">
    <source>
        <dbReference type="ARBA" id="ARBA00022982"/>
    </source>
</evidence>
<organism evidence="7 8">
    <name type="scientific">Haloterrigena turkmenica (strain ATCC 51198 / DSM 5511 / JCM 9101 / NCIMB 13204 / VKM B-1734 / 4k)</name>
    <name type="common">Halococcus turkmenicus</name>
    <dbReference type="NCBI Taxonomy" id="543526"/>
    <lineage>
        <taxon>Archaea</taxon>
        <taxon>Methanobacteriati</taxon>
        <taxon>Methanobacteriota</taxon>
        <taxon>Stenosarchaea group</taxon>
        <taxon>Halobacteria</taxon>
        <taxon>Halobacteriales</taxon>
        <taxon>Natrialbaceae</taxon>
        <taxon>Haloterrigena</taxon>
    </lineage>
</organism>
<dbReference type="InterPro" id="IPR000923">
    <property type="entry name" value="BlueCu_1"/>
</dbReference>